<keyword evidence="3 5" id="KW-0012">Acyltransferase</keyword>
<keyword evidence="2 5" id="KW-0808">Transferase</keyword>
<sequence>MLIKSALFDLFFKTMGWEMKGDIPRDIPKSIVIVCPHATWVDFPIGLGVRSLLNMKIHFWGKKELFQGVFGWVFRWLGGYPVDRSKNQNLVGAIVDIYNSNEYFHAALAPEGTRKDVQELKTGFYHIAVQANIPIIMVGFDYVNKLVHINSPFYPTGDFESDKKVIAQYFAGIPGVQKSWIKNYLAN</sequence>
<dbReference type="Pfam" id="PF01553">
    <property type="entry name" value="Acyltransferase"/>
    <property type="match status" value="1"/>
</dbReference>
<organism evidence="5 6">
    <name type="scientific">Aquirufa rosea</name>
    <dbReference type="NCBI Taxonomy" id="2509241"/>
    <lineage>
        <taxon>Bacteria</taxon>
        <taxon>Pseudomonadati</taxon>
        <taxon>Bacteroidota</taxon>
        <taxon>Cytophagia</taxon>
        <taxon>Cytophagales</taxon>
        <taxon>Flectobacillaceae</taxon>
        <taxon>Aquirufa</taxon>
    </lineage>
</organism>
<proteinExistence type="predicted"/>
<protein>
    <submittedName>
        <fullName evidence="5">Acyltransferase</fullName>
    </submittedName>
</protein>
<evidence type="ECO:0000313" key="5">
    <source>
        <dbReference type="EMBL" id="RXK52188.1"/>
    </source>
</evidence>
<dbReference type="EMBL" id="SDHY01000001">
    <property type="protein sequence ID" value="RXK52188.1"/>
    <property type="molecule type" value="Genomic_DNA"/>
</dbReference>
<dbReference type="OrthoDB" id="9796839at2"/>
<dbReference type="InterPro" id="IPR002123">
    <property type="entry name" value="Plipid/glycerol_acylTrfase"/>
</dbReference>
<dbReference type="PANTHER" id="PTHR10434:SF9">
    <property type="entry name" value="PHOSPHOLIPID_GLYCEROL ACYLTRANSFERASE DOMAIN-CONTAINING PROTEIN"/>
    <property type="match status" value="1"/>
</dbReference>
<dbReference type="GO" id="GO:0006654">
    <property type="term" value="P:phosphatidic acid biosynthetic process"/>
    <property type="evidence" value="ECO:0007669"/>
    <property type="project" value="TreeGrafter"/>
</dbReference>
<comment type="pathway">
    <text evidence="1">Lipid metabolism.</text>
</comment>
<name>A0A4Q1C1Y4_9BACT</name>
<accession>A0A4Q1C1Y4</accession>
<evidence type="ECO:0000256" key="3">
    <source>
        <dbReference type="ARBA" id="ARBA00023315"/>
    </source>
</evidence>
<evidence type="ECO:0000256" key="1">
    <source>
        <dbReference type="ARBA" id="ARBA00005189"/>
    </source>
</evidence>
<evidence type="ECO:0000256" key="2">
    <source>
        <dbReference type="ARBA" id="ARBA00022679"/>
    </source>
</evidence>
<dbReference type="PANTHER" id="PTHR10434">
    <property type="entry name" value="1-ACYL-SN-GLYCEROL-3-PHOSPHATE ACYLTRANSFERASE"/>
    <property type="match status" value="1"/>
</dbReference>
<gene>
    <name evidence="5" type="ORF">ESB04_00605</name>
</gene>
<dbReference type="SMART" id="SM00563">
    <property type="entry name" value="PlsC"/>
    <property type="match status" value="1"/>
</dbReference>
<dbReference type="AlphaFoldDB" id="A0A4Q1C1Y4"/>
<dbReference type="GO" id="GO:0003841">
    <property type="term" value="F:1-acylglycerol-3-phosphate O-acyltransferase activity"/>
    <property type="evidence" value="ECO:0007669"/>
    <property type="project" value="TreeGrafter"/>
</dbReference>
<keyword evidence="6" id="KW-1185">Reference proteome</keyword>
<dbReference type="Proteomes" id="UP000289455">
    <property type="component" value="Unassembled WGS sequence"/>
</dbReference>
<evidence type="ECO:0000259" key="4">
    <source>
        <dbReference type="SMART" id="SM00563"/>
    </source>
</evidence>
<feature type="domain" description="Phospholipid/glycerol acyltransferase" evidence="4">
    <location>
        <begin position="31"/>
        <end position="143"/>
    </location>
</feature>
<reference evidence="5 6" key="1">
    <citation type="submission" date="2019-01" db="EMBL/GenBank/DDBJ databases">
        <title>Cytophagaceae bacterium strain CAR-16.</title>
        <authorList>
            <person name="Chen W.-M."/>
        </authorList>
    </citation>
    <scope>NUCLEOTIDE SEQUENCE [LARGE SCALE GENOMIC DNA]</scope>
    <source>
        <strain evidence="5 6">CAR-16</strain>
    </source>
</reference>
<dbReference type="RefSeq" id="WP_129025200.1">
    <property type="nucleotide sequence ID" value="NZ_SDHY01000001.1"/>
</dbReference>
<comment type="caution">
    <text evidence="5">The sequence shown here is derived from an EMBL/GenBank/DDBJ whole genome shotgun (WGS) entry which is preliminary data.</text>
</comment>
<dbReference type="SUPFAM" id="SSF69593">
    <property type="entry name" value="Glycerol-3-phosphate (1)-acyltransferase"/>
    <property type="match status" value="1"/>
</dbReference>
<evidence type="ECO:0000313" key="6">
    <source>
        <dbReference type="Proteomes" id="UP000289455"/>
    </source>
</evidence>